<accession>A0AAD5TTA7</accession>
<keyword evidence="2" id="KW-1185">Reference proteome</keyword>
<name>A0AAD5TTA7_9FUNG</name>
<organism evidence="1 2">
    <name type="scientific">Clydaea vesicula</name>
    <dbReference type="NCBI Taxonomy" id="447962"/>
    <lineage>
        <taxon>Eukaryota</taxon>
        <taxon>Fungi</taxon>
        <taxon>Fungi incertae sedis</taxon>
        <taxon>Chytridiomycota</taxon>
        <taxon>Chytridiomycota incertae sedis</taxon>
        <taxon>Chytridiomycetes</taxon>
        <taxon>Lobulomycetales</taxon>
        <taxon>Lobulomycetaceae</taxon>
        <taxon>Clydaea</taxon>
    </lineage>
</organism>
<dbReference type="Proteomes" id="UP001211065">
    <property type="component" value="Unassembled WGS sequence"/>
</dbReference>
<dbReference type="EMBL" id="JADGJW010001663">
    <property type="protein sequence ID" value="KAJ3201843.1"/>
    <property type="molecule type" value="Genomic_DNA"/>
</dbReference>
<dbReference type="AlphaFoldDB" id="A0AAD5TTA7"/>
<evidence type="ECO:0000313" key="1">
    <source>
        <dbReference type="EMBL" id="KAJ3201843.1"/>
    </source>
</evidence>
<protein>
    <submittedName>
        <fullName evidence="1">Uncharacterized protein</fullName>
    </submittedName>
</protein>
<comment type="caution">
    <text evidence="1">The sequence shown here is derived from an EMBL/GenBank/DDBJ whole genome shotgun (WGS) entry which is preliminary data.</text>
</comment>
<evidence type="ECO:0000313" key="2">
    <source>
        <dbReference type="Proteomes" id="UP001211065"/>
    </source>
</evidence>
<reference evidence="1" key="1">
    <citation type="submission" date="2020-05" db="EMBL/GenBank/DDBJ databases">
        <title>Phylogenomic resolution of chytrid fungi.</title>
        <authorList>
            <person name="Stajich J.E."/>
            <person name="Amses K."/>
            <person name="Simmons R."/>
            <person name="Seto K."/>
            <person name="Myers J."/>
            <person name="Bonds A."/>
            <person name="Quandt C.A."/>
            <person name="Barry K."/>
            <person name="Liu P."/>
            <person name="Grigoriev I."/>
            <person name="Longcore J.E."/>
            <person name="James T.Y."/>
        </authorList>
    </citation>
    <scope>NUCLEOTIDE SEQUENCE</scope>
    <source>
        <strain evidence="1">JEL0476</strain>
    </source>
</reference>
<gene>
    <name evidence="1" type="ORF">HK099_002075</name>
</gene>
<feature type="non-terminal residue" evidence="1">
    <location>
        <position position="1"/>
    </location>
</feature>
<sequence>MYCGFLVDSRYYKAYCVAHLFLLGNFTQVDDNICPQMASISDAVKFNDTCLDALINYNFMGSYNFQEITPRYYSYLKENNKLYEKGSNEFTARETFTGITPTVLTSTVVSTGTYDMTKTIFETLSSIKTATSFSEKAVNTTIPTTITIPVFSTSTQANGMVVTATSTTVKVTQWPITTTIKVPVTSTYMDYTTREASTEVVKTSHVYTSQFSYTKTIPFSAYNLQTDI</sequence>
<proteinExistence type="predicted"/>